<feature type="region of interest" description="Disordered" evidence="10">
    <location>
        <begin position="262"/>
        <end position="289"/>
    </location>
</feature>
<feature type="transmembrane region" description="Helical" evidence="11">
    <location>
        <begin position="228"/>
        <end position="251"/>
    </location>
</feature>
<protein>
    <submittedName>
        <fullName evidence="13">Oidioi.mRNA.OKI2018_I69.PAR.g9563.t1.cds</fullName>
    </submittedName>
</protein>
<evidence type="ECO:0000313" key="14">
    <source>
        <dbReference type="Proteomes" id="UP001158576"/>
    </source>
</evidence>
<accession>A0ABN7RTX9</accession>
<evidence type="ECO:0000256" key="6">
    <source>
        <dbReference type="ARBA" id="ARBA00022692"/>
    </source>
</evidence>
<feature type="signal peptide" evidence="12">
    <location>
        <begin position="1"/>
        <end position="25"/>
    </location>
</feature>
<proteinExistence type="inferred from homology"/>
<keyword evidence="7" id="KW-0965">Cell junction</keyword>
<dbReference type="EMBL" id="OU015568">
    <property type="protein sequence ID" value="CAG5080377.1"/>
    <property type="molecule type" value="Genomic_DNA"/>
</dbReference>
<evidence type="ECO:0000256" key="4">
    <source>
        <dbReference type="ARBA" id="ARBA00022427"/>
    </source>
</evidence>
<dbReference type="InterPro" id="IPR017974">
    <property type="entry name" value="Claudin_CS"/>
</dbReference>
<dbReference type="Gene3D" id="1.20.140.150">
    <property type="match status" value="1"/>
</dbReference>
<evidence type="ECO:0000256" key="3">
    <source>
        <dbReference type="ARBA" id="ARBA00008295"/>
    </source>
</evidence>
<feature type="compositionally biased region" description="Polar residues" evidence="10">
    <location>
        <begin position="268"/>
        <end position="279"/>
    </location>
</feature>
<keyword evidence="12" id="KW-0732">Signal</keyword>
<keyword evidence="6 11" id="KW-0812">Transmembrane</keyword>
<feature type="transmembrane region" description="Helical" evidence="11">
    <location>
        <begin position="112"/>
        <end position="139"/>
    </location>
</feature>
<gene>
    <name evidence="13" type="ORF">OKIOD_LOCUS1121</name>
</gene>
<evidence type="ECO:0000256" key="9">
    <source>
        <dbReference type="ARBA" id="ARBA00023136"/>
    </source>
</evidence>
<keyword evidence="9 11" id="KW-0472">Membrane</keyword>
<evidence type="ECO:0000256" key="7">
    <source>
        <dbReference type="ARBA" id="ARBA00022949"/>
    </source>
</evidence>
<comment type="similarity">
    <text evidence="3">Belongs to the claudin family.</text>
</comment>
<dbReference type="Proteomes" id="UP001158576">
    <property type="component" value="Chromosome PAR"/>
</dbReference>
<comment type="subcellular location">
    <subcellularLocation>
        <location evidence="1">Cell junction</location>
        <location evidence="1">Tight junction</location>
    </subcellularLocation>
    <subcellularLocation>
        <location evidence="2">Cell membrane</location>
        <topology evidence="2">Multi-pass membrane protein</topology>
    </subcellularLocation>
</comment>
<keyword evidence="5" id="KW-1003">Cell membrane</keyword>
<evidence type="ECO:0000256" key="12">
    <source>
        <dbReference type="SAM" id="SignalP"/>
    </source>
</evidence>
<evidence type="ECO:0000256" key="11">
    <source>
        <dbReference type="SAM" id="Phobius"/>
    </source>
</evidence>
<evidence type="ECO:0000256" key="5">
    <source>
        <dbReference type="ARBA" id="ARBA00022475"/>
    </source>
</evidence>
<keyword evidence="4" id="KW-0796">Tight junction</keyword>
<dbReference type="InterPro" id="IPR006187">
    <property type="entry name" value="Claudin"/>
</dbReference>
<name>A0ABN7RTX9_OIKDI</name>
<evidence type="ECO:0000313" key="13">
    <source>
        <dbReference type="EMBL" id="CAG5080377.1"/>
    </source>
</evidence>
<reference evidence="13 14" key="1">
    <citation type="submission" date="2021-04" db="EMBL/GenBank/DDBJ databases">
        <authorList>
            <person name="Bliznina A."/>
        </authorList>
    </citation>
    <scope>NUCLEOTIDE SEQUENCE [LARGE SCALE GENOMIC DNA]</scope>
</reference>
<dbReference type="PROSITE" id="PS01346">
    <property type="entry name" value="CLAUDIN"/>
    <property type="match status" value="1"/>
</dbReference>
<dbReference type="PANTHER" id="PTHR12002">
    <property type="entry name" value="CLAUDIN"/>
    <property type="match status" value="1"/>
</dbReference>
<evidence type="ECO:0000256" key="2">
    <source>
        <dbReference type="ARBA" id="ARBA00004651"/>
    </source>
</evidence>
<feature type="transmembrane region" description="Helical" evidence="11">
    <location>
        <begin position="77"/>
        <end position="100"/>
    </location>
</feature>
<sequence length="289" mass="31883">MGNAGQLMGIAMMGVSLLICLFCNGEDKWGRYDVANQVVESRNEYFGLWKRCIYLSTGNFDCDNYDNYVLGSMPHMVAARGMVIVGLMVLPIAIILGLFAMDCTTMMQSKKAQVVTGVIGTLGGLCFLTTSVMMISILMRNINNQFYMYGTHVAQGSQWRGRRGFSAVAERGEVSPCGEFAVVCYVPDGSGGFKEWHPNNPADENGLKTRFYGVRAEDDFMSDSNVRFALSTWLALIGGLIGTIGGIVFLCSRGNDDEYEEDYHPQYSAANSYKGSNKSHPNKREPSYL</sequence>
<keyword evidence="8 11" id="KW-1133">Transmembrane helix</keyword>
<organism evidence="13 14">
    <name type="scientific">Oikopleura dioica</name>
    <name type="common">Tunicate</name>
    <dbReference type="NCBI Taxonomy" id="34765"/>
    <lineage>
        <taxon>Eukaryota</taxon>
        <taxon>Metazoa</taxon>
        <taxon>Chordata</taxon>
        <taxon>Tunicata</taxon>
        <taxon>Appendicularia</taxon>
        <taxon>Copelata</taxon>
        <taxon>Oikopleuridae</taxon>
        <taxon>Oikopleura</taxon>
    </lineage>
</organism>
<keyword evidence="14" id="KW-1185">Reference proteome</keyword>
<feature type="chain" id="PRO_5045864365" evidence="12">
    <location>
        <begin position="26"/>
        <end position="289"/>
    </location>
</feature>
<evidence type="ECO:0000256" key="8">
    <source>
        <dbReference type="ARBA" id="ARBA00022989"/>
    </source>
</evidence>
<evidence type="ECO:0000256" key="10">
    <source>
        <dbReference type="SAM" id="MobiDB-lite"/>
    </source>
</evidence>
<evidence type="ECO:0000256" key="1">
    <source>
        <dbReference type="ARBA" id="ARBA00004435"/>
    </source>
</evidence>